<dbReference type="Proteomes" id="UP000192578">
    <property type="component" value="Unassembled WGS sequence"/>
</dbReference>
<accession>A0A1W0WR00</accession>
<evidence type="ECO:0000256" key="2">
    <source>
        <dbReference type="ARBA" id="ARBA00023043"/>
    </source>
</evidence>
<evidence type="ECO:0000256" key="1">
    <source>
        <dbReference type="ARBA" id="ARBA00022737"/>
    </source>
</evidence>
<evidence type="ECO:0000313" key="5">
    <source>
        <dbReference type="EMBL" id="OQV17630.1"/>
    </source>
</evidence>
<evidence type="ECO:0000313" key="6">
    <source>
        <dbReference type="Proteomes" id="UP000192578"/>
    </source>
</evidence>
<dbReference type="EMBL" id="MTYJ01000058">
    <property type="protein sequence ID" value="OQV17630.1"/>
    <property type="molecule type" value="Genomic_DNA"/>
</dbReference>
<dbReference type="OrthoDB" id="539213at2759"/>
<keyword evidence="2 3" id="KW-0040">ANK repeat</keyword>
<sequence length="993" mass="109809">MDLAIVKSSSNPGSTYAGSDSGVGHSYHSSTRSPRHSLNKSPSQASSTSQPEQEEQLFKSFNERLWHGQIPADFFPTPENQLHFSALWQDTTKIETWLLEQMATPSVSGKPSTDLFFQDLKLFTVRAGPPVLLSALLNLGLIQSGEQLRNGLSAFQTAAMWRNEDGLRLFGHPDDPQIVYRQLEADPDTFEYFRELCPLDCWAFHADSHVEEMVKHLQTLPFNFDYLTILLRVGASLSSTQREALLGIAIAEGSNVCVDLLVCMFGANVNTLISDNGKTCLHTAATKGYLKMVELLLQRGANPNAATIENELPEDLSPREMRKEMMNILEPYRKRRFQIIQNKLISGDISAEVLLVPGDFATTNERGNGILQTAVEQGSLQSLEYLLKVTGCPINAQNCLTGRSVLADAASMGGRGDVVKVLLECGVKPGIRDFDDLSALDIAVERDDLAVVKGMMTFRQCWTGLHLAMRRSKSAAMTAVLQAAFRHRQEELVGPALLSVTAALDPNSPTAAAAALAVLEPGDLINTPNGQGELATFLAAKNGRTDSLEVIVELGGNFWSRHPRTLQTTLHVAAAGGFADTLKFLAQCFQRHRRVLDLNSLDDCGKTPLHRAAEEGHTEALRTLLELGASVNGYFRDGVLLTSQFEATQSVLDEYRIPRQIMLFRAIEKGSMKTLKAVWESHFDHYLRNHIGDTPIMVAAQLENMKILDFLLASACQEYRPYELDLNIQHDANVEAMLHRKETRPDLAPEPTAFPQVLQSIARHRLNSYQWIFGRVSPALQETVPTLCLDEHRLNHTSSVNLSDGCCAVHRVIEVGDNVDAVKRLAEKDPYCLNIPEHNGFTALHLAIIMRRTKITRFLLKQSVTDFYATDLLGRMPEELADTPRLLEQIRNARTTPESWWAAMCDEEIPLSTADGLSNWTNQFKSVQWGESAASGEAFSASAAQISLFAGKTSVSQDGVYEYMDRSRGGGGTVSKKSKTGAIQWDREAVKSL</sequence>
<dbReference type="AlphaFoldDB" id="A0A1W0WR00"/>
<keyword evidence="6" id="KW-1185">Reference proteome</keyword>
<feature type="repeat" description="ANK" evidence="3">
    <location>
        <begin position="604"/>
        <end position="632"/>
    </location>
</feature>
<organism evidence="5 6">
    <name type="scientific">Hypsibius exemplaris</name>
    <name type="common">Freshwater tardigrade</name>
    <dbReference type="NCBI Taxonomy" id="2072580"/>
    <lineage>
        <taxon>Eukaryota</taxon>
        <taxon>Metazoa</taxon>
        <taxon>Ecdysozoa</taxon>
        <taxon>Tardigrada</taxon>
        <taxon>Eutardigrada</taxon>
        <taxon>Parachela</taxon>
        <taxon>Hypsibioidea</taxon>
        <taxon>Hypsibiidae</taxon>
        <taxon>Hypsibius</taxon>
    </lineage>
</organism>
<feature type="compositionally biased region" description="Polar residues" evidence="4">
    <location>
        <begin position="39"/>
        <end position="51"/>
    </location>
</feature>
<dbReference type="SUPFAM" id="SSF48403">
    <property type="entry name" value="Ankyrin repeat"/>
    <property type="match status" value="2"/>
</dbReference>
<dbReference type="InterPro" id="IPR002110">
    <property type="entry name" value="Ankyrin_rpt"/>
</dbReference>
<evidence type="ECO:0000256" key="4">
    <source>
        <dbReference type="SAM" id="MobiDB-lite"/>
    </source>
</evidence>
<dbReference type="PANTHER" id="PTHR24198:SF165">
    <property type="entry name" value="ANKYRIN REPEAT-CONTAINING PROTEIN-RELATED"/>
    <property type="match status" value="1"/>
</dbReference>
<protein>
    <submittedName>
        <fullName evidence="5">Uncharacterized protein</fullName>
    </submittedName>
</protein>
<dbReference type="PROSITE" id="PS50088">
    <property type="entry name" value="ANK_REPEAT"/>
    <property type="match status" value="2"/>
</dbReference>
<name>A0A1W0WR00_HYPEX</name>
<comment type="caution">
    <text evidence="5">The sequence shown here is derived from an EMBL/GenBank/DDBJ whole genome shotgun (WGS) entry which is preliminary data.</text>
</comment>
<gene>
    <name evidence="5" type="ORF">BV898_08254</name>
</gene>
<feature type="compositionally biased region" description="Polar residues" evidence="4">
    <location>
        <begin position="7"/>
        <end position="18"/>
    </location>
</feature>
<reference evidence="6" key="1">
    <citation type="submission" date="2017-01" db="EMBL/GenBank/DDBJ databases">
        <title>Comparative genomics of anhydrobiosis in the tardigrade Hypsibius dujardini.</title>
        <authorList>
            <person name="Yoshida Y."/>
            <person name="Koutsovoulos G."/>
            <person name="Laetsch D."/>
            <person name="Stevens L."/>
            <person name="Kumar S."/>
            <person name="Horikawa D."/>
            <person name="Ishino K."/>
            <person name="Komine S."/>
            <person name="Tomita M."/>
            <person name="Blaxter M."/>
            <person name="Arakawa K."/>
        </authorList>
    </citation>
    <scope>NUCLEOTIDE SEQUENCE [LARGE SCALE GENOMIC DNA]</scope>
    <source>
        <strain evidence="6">Z151</strain>
    </source>
</reference>
<keyword evidence="1" id="KW-0677">Repeat</keyword>
<evidence type="ECO:0000256" key="3">
    <source>
        <dbReference type="PROSITE-ProRule" id="PRU00023"/>
    </source>
</evidence>
<proteinExistence type="predicted"/>
<dbReference type="PANTHER" id="PTHR24198">
    <property type="entry name" value="ANKYRIN REPEAT AND PROTEIN KINASE DOMAIN-CONTAINING PROTEIN"/>
    <property type="match status" value="1"/>
</dbReference>
<feature type="region of interest" description="Disordered" evidence="4">
    <location>
        <begin position="1"/>
        <end position="54"/>
    </location>
</feature>
<dbReference type="SMART" id="SM00248">
    <property type="entry name" value="ANK"/>
    <property type="match status" value="10"/>
</dbReference>
<dbReference type="InterPro" id="IPR036770">
    <property type="entry name" value="Ankyrin_rpt-contain_sf"/>
</dbReference>
<dbReference type="PROSITE" id="PS50297">
    <property type="entry name" value="ANK_REP_REGION"/>
    <property type="match status" value="2"/>
</dbReference>
<dbReference type="Pfam" id="PF12796">
    <property type="entry name" value="Ank_2"/>
    <property type="match status" value="4"/>
</dbReference>
<dbReference type="Gene3D" id="1.25.40.20">
    <property type="entry name" value="Ankyrin repeat-containing domain"/>
    <property type="match status" value="4"/>
</dbReference>
<feature type="repeat" description="ANK" evidence="3">
    <location>
        <begin position="276"/>
        <end position="308"/>
    </location>
</feature>